<protein>
    <recommendedName>
        <fullName evidence="3">HEPN domain-containing protein</fullName>
    </recommendedName>
</protein>
<evidence type="ECO:0008006" key="3">
    <source>
        <dbReference type="Google" id="ProtNLM"/>
    </source>
</evidence>
<dbReference type="EMBL" id="QGNZ01000002">
    <property type="protein sequence ID" value="PWS27989.1"/>
    <property type="molecule type" value="Genomic_DNA"/>
</dbReference>
<name>A0A317EPY1_9SPHI</name>
<dbReference type="RefSeq" id="WP_109925750.1">
    <property type="nucleotide sequence ID" value="NZ_QGNZ01000002.1"/>
</dbReference>
<organism evidence="1 2">
    <name type="scientific">Pedobacter yonginense</name>
    <dbReference type="NCBI Taxonomy" id="651869"/>
    <lineage>
        <taxon>Bacteria</taxon>
        <taxon>Pseudomonadati</taxon>
        <taxon>Bacteroidota</taxon>
        <taxon>Sphingobacteriia</taxon>
        <taxon>Sphingobacteriales</taxon>
        <taxon>Sphingobacteriaceae</taxon>
        <taxon>Pedobacter</taxon>
    </lineage>
</organism>
<dbReference type="AlphaFoldDB" id="A0A317EPY1"/>
<dbReference type="OrthoDB" id="634374at2"/>
<accession>A0A317EPY1</accession>
<dbReference type="Gene3D" id="1.20.120.330">
    <property type="entry name" value="Nucleotidyltransferases domain 2"/>
    <property type="match status" value="1"/>
</dbReference>
<sequence length="292" mass="33260">MRLSNLNHTQAIVSELNIFIELLAIKFRPLKIYSFCTITKSNIRTGCFAVGQNQYKTHYFLLMVLESSTIIAHEAQNFGRAHFKHGKITILTHGIETIKACIEKQNRCFITIFNEGELLYNGSEILLPEAKIPFNPSQNYIEAKKHFESRILLAKGFLVAAADCHKNHHYALSVCLIHQVIKQCSLTLIRVHLGYPYGLQHLAQQLDLCCCFSEEPAKLFSSTNEDFQLLDILLRSSAQAKFNRNFKVNAADANKLLSKAYAFFELTETLCMHKIAEFKLQNVKHAEMEASC</sequence>
<evidence type="ECO:0000313" key="1">
    <source>
        <dbReference type="EMBL" id="PWS27989.1"/>
    </source>
</evidence>
<comment type="caution">
    <text evidence="1">The sequence shown here is derived from an EMBL/GenBank/DDBJ whole genome shotgun (WGS) entry which is preliminary data.</text>
</comment>
<proteinExistence type="predicted"/>
<reference evidence="1 2" key="1">
    <citation type="submission" date="2018-05" db="EMBL/GenBank/DDBJ databases">
        <title>Pedobacter paludis sp. nov., isolated from wetland soil.</title>
        <authorList>
            <person name="Zhang Y."/>
            <person name="Wang G."/>
        </authorList>
    </citation>
    <scope>NUCLEOTIDE SEQUENCE [LARGE SCALE GENOMIC DNA]</scope>
    <source>
        <strain evidence="1 2">KCTC22721</strain>
    </source>
</reference>
<gene>
    <name evidence="1" type="ORF">DHW03_10530</name>
</gene>
<dbReference type="Proteomes" id="UP000245379">
    <property type="component" value="Unassembled WGS sequence"/>
</dbReference>
<keyword evidence="2" id="KW-1185">Reference proteome</keyword>
<evidence type="ECO:0000313" key="2">
    <source>
        <dbReference type="Proteomes" id="UP000245379"/>
    </source>
</evidence>